<dbReference type="AlphaFoldDB" id="A0A8X6F9R6"/>
<dbReference type="EMBL" id="BMAO01011577">
    <property type="protein sequence ID" value="GFQ74755.1"/>
    <property type="molecule type" value="Genomic_DNA"/>
</dbReference>
<keyword evidence="2" id="KW-1185">Reference proteome</keyword>
<organism evidence="1 2">
    <name type="scientific">Trichonephila clavata</name>
    <name type="common">Joro spider</name>
    <name type="synonym">Nephila clavata</name>
    <dbReference type="NCBI Taxonomy" id="2740835"/>
    <lineage>
        <taxon>Eukaryota</taxon>
        <taxon>Metazoa</taxon>
        <taxon>Ecdysozoa</taxon>
        <taxon>Arthropoda</taxon>
        <taxon>Chelicerata</taxon>
        <taxon>Arachnida</taxon>
        <taxon>Araneae</taxon>
        <taxon>Araneomorphae</taxon>
        <taxon>Entelegynae</taxon>
        <taxon>Araneoidea</taxon>
        <taxon>Nephilidae</taxon>
        <taxon>Trichonephila</taxon>
    </lineage>
</organism>
<protein>
    <submittedName>
        <fullName evidence="1">Uncharacterized protein</fullName>
    </submittedName>
</protein>
<dbReference type="Proteomes" id="UP000887116">
    <property type="component" value="Unassembled WGS sequence"/>
</dbReference>
<comment type="caution">
    <text evidence="1">The sequence shown here is derived from an EMBL/GenBank/DDBJ whole genome shotgun (WGS) entry which is preliminary data.</text>
</comment>
<accession>A0A8X6F9R6</accession>
<sequence>MEDVRSQQSGENPDRCLLLLSGIISVEAQILQILQPVTDSSVPALNDAVPEERYCTLQSIIVPNHLPDDHSNILKRWAVVCDMQISHTSYKHQSTARHILTDLGIERYHEILLHAGSLCNLVFKNNYWIMIARMSSDIIESIKMLPNKASH</sequence>
<evidence type="ECO:0000313" key="1">
    <source>
        <dbReference type="EMBL" id="GFQ74755.1"/>
    </source>
</evidence>
<name>A0A8X6F9R6_TRICU</name>
<evidence type="ECO:0000313" key="2">
    <source>
        <dbReference type="Proteomes" id="UP000887116"/>
    </source>
</evidence>
<proteinExistence type="predicted"/>
<reference evidence="1" key="1">
    <citation type="submission" date="2020-07" db="EMBL/GenBank/DDBJ databases">
        <title>Multicomponent nature underlies the extraordinary mechanical properties of spider dragline silk.</title>
        <authorList>
            <person name="Kono N."/>
            <person name="Nakamura H."/>
            <person name="Mori M."/>
            <person name="Yoshida Y."/>
            <person name="Ohtoshi R."/>
            <person name="Malay A.D."/>
            <person name="Moran D.A.P."/>
            <person name="Tomita M."/>
            <person name="Numata K."/>
            <person name="Arakawa K."/>
        </authorList>
    </citation>
    <scope>NUCLEOTIDE SEQUENCE</scope>
</reference>
<gene>
    <name evidence="1" type="ORF">TNCT_673891</name>
</gene>